<comment type="caution">
    <text evidence="2">The sequence shown here is derived from an EMBL/GenBank/DDBJ whole genome shotgun (WGS) entry which is preliminary data.</text>
</comment>
<accession>A0A9P4NJN0</accession>
<sequence>MALKMISMGYLQFSYVAGLSTAWPVSTMFLFRRILPFLGSPHCFTLFSGMTSSLRESCSTRLALVIPQTGVGGSVVTEVRSGSSPPGHALPEVFDVRTPLREKRNVANPIMSLIMSLLSRRIMLAPSAPESPINCGDQGFEFIRILARRSIPCGAESRMSMLSHHVGRTTIVFIIFVLYGRAGSYLSTKIAGFFHPSRNLRSCLSRIACARHFRCR</sequence>
<keyword evidence="3" id="KW-1185">Reference proteome</keyword>
<evidence type="ECO:0000313" key="3">
    <source>
        <dbReference type="Proteomes" id="UP000800235"/>
    </source>
</evidence>
<keyword evidence="1" id="KW-1133">Transmembrane helix</keyword>
<dbReference type="EMBL" id="MU007076">
    <property type="protein sequence ID" value="KAF2424204.1"/>
    <property type="molecule type" value="Genomic_DNA"/>
</dbReference>
<feature type="transmembrane region" description="Helical" evidence="1">
    <location>
        <begin position="12"/>
        <end position="31"/>
    </location>
</feature>
<evidence type="ECO:0000256" key="1">
    <source>
        <dbReference type="SAM" id="Phobius"/>
    </source>
</evidence>
<protein>
    <submittedName>
        <fullName evidence="2">Uncharacterized protein</fullName>
    </submittedName>
</protein>
<evidence type="ECO:0000313" key="2">
    <source>
        <dbReference type="EMBL" id="KAF2424204.1"/>
    </source>
</evidence>
<reference evidence="2" key="1">
    <citation type="journal article" date="2020" name="Stud. Mycol.">
        <title>101 Dothideomycetes genomes: a test case for predicting lifestyles and emergence of pathogens.</title>
        <authorList>
            <person name="Haridas S."/>
            <person name="Albert R."/>
            <person name="Binder M."/>
            <person name="Bloem J."/>
            <person name="Labutti K."/>
            <person name="Salamov A."/>
            <person name="Andreopoulos B."/>
            <person name="Baker S."/>
            <person name="Barry K."/>
            <person name="Bills G."/>
            <person name="Bluhm B."/>
            <person name="Cannon C."/>
            <person name="Castanera R."/>
            <person name="Culley D."/>
            <person name="Daum C."/>
            <person name="Ezra D."/>
            <person name="Gonzalez J."/>
            <person name="Henrissat B."/>
            <person name="Kuo A."/>
            <person name="Liang C."/>
            <person name="Lipzen A."/>
            <person name="Lutzoni F."/>
            <person name="Magnuson J."/>
            <person name="Mondo S."/>
            <person name="Nolan M."/>
            <person name="Ohm R."/>
            <person name="Pangilinan J."/>
            <person name="Park H.-J."/>
            <person name="Ramirez L."/>
            <person name="Alfaro M."/>
            <person name="Sun H."/>
            <person name="Tritt A."/>
            <person name="Yoshinaga Y."/>
            <person name="Zwiers L.-H."/>
            <person name="Turgeon B."/>
            <person name="Goodwin S."/>
            <person name="Spatafora J."/>
            <person name="Crous P."/>
            <person name="Grigoriev I."/>
        </authorList>
    </citation>
    <scope>NUCLEOTIDE SEQUENCE</scope>
    <source>
        <strain evidence="2">CBS 130266</strain>
    </source>
</reference>
<dbReference type="AlphaFoldDB" id="A0A9P4NJN0"/>
<gene>
    <name evidence="2" type="ORF">EJ08DRAFT_417603</name>
</gene>
<keyword evidence="1" id="KW-0812">Transmembrane</keyword>
<dbReference type="Proteomes" id="UP000800235">
    <property type="component" value="Unassembled WGS sequence"/>
</dbReference>
<keyword evidence="1" id="KW-0472">Membrane</keyword>
<proteinExistence type="predicted"/>
<name>A0A9P4NJN0_9PEZI</name>
<organism evidence="2 3">
    <name type="scientific">Tothia fuscella</name>
    <dbReference type="NCBI Taxonomy" id="1048955"/>
    <lineage>
        <taxon>Eukaryota</taxon>
        <taxon>Fungi</taxon>
        <taxon>Dikarya</taxon>
        <taxon>Ascomycota</taxon>
        <taxon>Pezizomycotina</taxon>
        <taxon>Dothideomycetes</taxon>
        <taxon>Pleosporomycetidae</taxon>
        <taxon>Venturiales</taxon>
        <taxon>Cylindrosympodiaceae</taxon>
        <taxon>Tothia</taxon>
    </lineage>
</organism>